<dbReference type="OrthoDB" id="5339359at2"/>
<evidence type="ECO:0008006" key="4">
    <source>
        <dbReference type="Google" id="ProtNLM"/>
    </source>
</evidence>
<accession>A0A1X6ZRR0</accession>
<organism evidence="2 3">
    <name type="scientific">Roseovarius halotolerans</name>
    <dbReference type="NCBI Taxonomy" id="505353"/>
    <lineage>
        <taxon>Bacteria</taxon>
        <taxon>Pseudomonadati</taxon>
        <taxon>Pseudomonadota</taxon>
        <taxon>Alphaproteobacteria</taxon>
        <taxon>Rhodobacterales</taxon>
        <taxon>Roseobacteraceae</taxon>
        <taxon>Roseovarius</taxon>
    </lineage>
</organism>
<evidence type="ECO:0000313" key="2">
    <source>
        <dbReference type="EMBL" id="SLN57680.1"/>
    </source>
</evidence>
<keyword evidence="3" id="KW-1185">Reference proteome</keyword>
<proteinExistence type="predicted"/>
<name>A0A1X6ZRR0_9RHOB</name>
<protein>
    <recommendedName>
        <fullName evidence="4">Lipoprotein</fullName>
    </recommendedName>
</protein>
<dbReference type="Proteomes" id="UP000193207">
    <property type="component" value="Unassembled WGS sequence"/>
</dbReference>
<dbReference type="EMBL" id="FWFU01000004">
    <property type="protein sequence ID" value="SLN57680.1"/>
    <property type="molecule type" value="Genomic_DNA"/>
</dbReference>
<evidence type="ECO:0000313" key="3">
    <source>
        <dbReference type="Proteomes" id="UP000193207"/>
    </source>
</evidence>
<dbReference type="PROSITE" id="PS51257">
    <property type="entry name" value="PROKAR_LIPOPROTEIN"/>
    <property type="match status" value="1"/>
</dbReference>
<sequence>MQICLRLLSLLAILTLAACSSGPYGPVLPTDQEVAELAHEIRSLGPDVDPEEAQRAARIAYEYPYELSQEYQITDRPLVHNTKVNMGVKPRGLCWHWAMDMEARLKRERFETLQMHRAVANAHNIRLEHSTAIISAKGDPMQKGIVLDPWRKGGRLFWAHLRDDTRYKWVPRAQVLADKFGPERAQELLARVAD</sequence>
<reference evidence="2 3" key="1">
    <citation type="submission" date="2017-03" db="EMBL/GenBank/DDBJ databases">
        <authorList>
            <person name="Afonso C.L."/>
            <person name="Miller P.J."/>
            <person name="Scott M.A."/>
            <person name="Spackman E."/>
            <person name="Goraichik I."/>
            <person name="Dimitrov K.M."/>
            <person name="Suarez D.L."/>
            <person name="Swayne D.E."/>
        </authorList>
    </citation>
    <scope>NUCLEOTIDE SEQUENCE [LARGE SCALE GENOMIC DNA]</scope>
    <source>
        <strain evidence="2 3">CECT 8110</strain>
    </source>
</reference>
<evidence type="ECO:0000256" key="1">
    <source>
        <dbReference type="SAM" id="SignalP"/>
    </source>
</evidence>
<feature type="chain" id="PRO_5012440010" description="Lipoprotein" evidence="1">
    <location>
        <begin position="18"/>
        <end position="194"/>
    </location>
</feature>
<keyword evidence="1" id="KW-0732">Signal</keyword>
<dbReference type="AlphaFoldDB" id="A0A1X6ZRR0"/>
<feature type="signal peptide" evidence="1">
    <location>
        <begin position="1"/>
        <end position="17"/>
    </location>
</feature>
<gene>
    <name evidence="2" type="ORF">ROH8110_03172</name>
</gene>
<dbReference type="RefSeq" id="WP_085818714.1">
    <property type="nucleotide sequence ID" value="NZ_FWFU01000004.1"/>
</dbReference>